<keyword evidence="5 9" id="KW-0064">Aspartyl protease</keyword>
<keyword evidence="12" id="KW-0449">Lipoprotein</keyword>
<keyword evidence="8 9" id="KW-0472">Membrane</keyword>
<evidence type="ECO:0000256" key="6">
    <source>
        <dbReference type="ARBA" id="ARBA00022801"/>
    </source>
</evidence>
<gene>
    <name evidence="9 12" type="primary">lspA</name>
    <name evidence="12" type="ORF">SPDO_10810</name>
</gene>
<dbReference type="PROSITE" id="PS00855">
    <property type="entry name" value="SPASE_II"/>
    <property type="match status" value="1"/>
</dbReference>
<evidence type="ECO:0000313" key="12">
    <source>
        <dbReference type="EMBL" id="OWK31076.1"/>
    </source>
</evidence>
<dbReference type="InterPro" id="IPR001872">
    <property type="entry name" value="Peptidase_A8"/>
</dbReference>
<protein>
    <recommendedName>
        <fullName evidence="9">Lipoprotein signal peptidase</fullName>
        <ecNumber evidence="9">3.4.23.36</ecNumber>
    </recommendedName>
    <alternativeName>
        <fullName evidence="9">Prolipoprotein signal peptidase</fullName>
    </alternativeName>
    <alternativeName>
        <fullName evidence="9">Signal peptidase II</fullName>
        <shortName evidence="9">SPase II</shortName>
    </alternativeName>
</protein>
<comment type="subcellular location">
    <subcellularLocation>
        <location evidence="9">Cell membrane</location>
        <topology evidence="9">Multi-pass membrane protein</topology>
    </subcellularLocation>
</comment>
<dbReference type="HAMAP" id="MF_00161">
    <property type="entry name" value="LspA"/>
    <property type="match status" value="1"/>
</dbReference>
<comment type="catalytic activity">
    <reaction evidence="9 10">
        <text>Release of signal peptides from bacterial membrane prolipoproteins. Hydrolyzes -Xaa-Yaa-Zaa-|-(S,diacylglyceryl)Cys-, in which Xaa is hydrophobic (preferably Leu), and Yaa (Ala or Ser) and Zaa (Gly or Ala) have small, neutral side chains.</text>
        <dbReference type="EC" id="3.4.23.36"/>
    </reaction>
</comment>
<comment type="function">
    <text evidence="9 10">This protein specifically catalyzes the removal of signal peptides from prolipoproteins.</text>
</comment>
<proteinExistence type="inferred from homology"/>
<evidence type="ECO:0000256" key="3">
    <source>
        <dbReference type="ARBA" id="ARBA00022670"/>
    </source>
</evidence>
<comment type="caution">
    <text evidence="12">The sequence shown here is derived from an EMBL/GenBank/DDBJ whole genome shotgun (WGS) entry which is preliminary data.</text>
</comment>
<keyword evidence="3 9" id="KW-0645">Protease</keyword>
<accession>A0A245ZMW1</accession>
<evidence type="ECO:0000313" key="13">
    <source>
        <dbReference type="Proteomes" id="UP000197290"/>
    </source>
</evidence>
<organism evidence="12 13">
    <name type="scientific">Sphingomonas dokdonensis</name>
    <dbReference type="NCBI Taxonomy" id="344880"/>
    <lineage>
        <taxon>Bacteria</taxon>
        <taxon>Pseudomonadati</taxon>
        <taxon>Pseudomonadota</taxon>
        <taxon>Alphaproteobacteria</taxon>
        <taxon>Sphingomonadales</taxon>
        <taxon>Sphingomonadaceae</taxon>
        <taxon>Sphingomonas</taxon>
    </lineage>
</organism>
<dbReference type="PRINTS" id="PR00781">
    <property type="entry name" value="LIPOSIGPTASE"/>
</dbReference>
<dbReference type="Proteomes" id="UP000197290">
    <property type="component" value="Unassembled WGS sequence"/>
</dbReference>
<dbReference type="NCBIfam" id="TIGR00077">
    <property type="entry name" value="lspA"/>
    <property type="match status" value="1"/>
</dbReference>
<evidence type="ECO:0000256" key="10">
    <source>
        <dbReference type="RuleBase" id="RU000594"/>
    </source>
</evidence>
<evidence type="ECO:0000256" key="5">
    <source>
        <dbReference type="ARBA" id="ARBA00022750"/>
    </source>
</evidence>
<evidence type="ECO:0000256" key="4">
    <source>
        <dbReference type="ARBA" id="ARBA00022692"/>
    </source>
</evidence>
<keyword evidence="7 9" id="KW-1133">Transmembrane helix</keyword>
<feature type="active site" evidence="9">
    <location>
        <position position="140"/>
    </location>
</feature>
<dbReference type="GO" id="GO:0006508">
    <property type="term" value="P:proteolysis"/>
    <property type="evidence" value="ECO:0007669"/>
    <property type="project" value="UniProtKB-KW"/>
</dbReference>
<evidence type="ECO:0000256" key="9">
    <source>
        <dbReference type="HAMAP-Rule" id="MF_00161"/>
    </source>
</evidence>
<comment type="pathway">
    <text evidence="9">Protein modification; lipoprotein biosynthesis (signal peptide cleavage).</text>
</comment>
<feature type="transmembrane region" description="Helical" evidence="9">
    <location>
        <begin position="134"/>
        <end position="156"/>
    </location>
</feature>
<evidence type="ECO:0000256" key="2">
    <source>
        <dbReference type="ARBA" id="ARBA00022475"/>
    </source>
</evidence>
<keyword evidence="4 9" id="KW-0812">Transmembrane</keyword>
<dbReference type="GO" id="GO:0005886">
    <property type="term" value="C:plasma membrane"/>
    <property type="evidence" value="ECO:0007669"/>
    <property type="project" value="UniProtKB-SubCell"/>
</dbReference>
<evidence type="ECO:0000256" key="8">
    <source>
        <dbReference type="ARBA" id="ARBA00023136"/>
    </source>
</evidence>
<dbReference type="RefSeq" id="WP_088366464.1">
    <property type="nucleotide sequence ID" value="NZ_NBBI01000002.1"/>
</dbReference>
<feature type="transmembrane region" description="Helical" evidence="9">
    <location>
        <begin position="68"/>
        <end position="88"/>
    </location>
</feature>
<evidence type="ECO:0000256" key="11">
    <source>
        <dbReference type="RuleBase" id="RU004181"/>
    </source>
</evidence>
<keyword evidence="13" id="KW-1185">Reference proteome</keyword>
<evidence type="ECO:0000256" key="7">
    <source>
        <dbReference type="ARBA" id="ARBA00022989"/>
    </source>
</evidence>
<comment type="caution">
    <text evidence="9">Lacks conserved residue(s) required for the propagation of feature annotation.</text>
</comment>
<keyword evidence="6 9" id="KW-0378">Hydrolase</keyword>
<dbReference type="PANTHER" id="PTHR33695">
    <property type="entry name" value="LIPOPROTEIN SIGNAL PEPTIDASE"/>
    <property type="match status" value="1"/>
</dbReference>
<name>A0A245ZMW1_9SPHN</name>
<keyword evidence="2 9" id="KW-1003">Cell membrane</keyword>
<dbReference type="EMBL" id="NBBI01000002">
    <property type="protein sequence ID" value="OWK31076.1"/>
    <property type="molecule type" value="Genomic_DNA"/>
</dbReference>
<dbReference type="GO" id="GO:0004190">
    <property type="term" value="F:aspartic-type endopeptidase activity"/>
    <property type="evidence" value="ECO:0007669"/>
    <property type="project" value="UniProtKB-UniRule"/>
</dbReference>
<evidence type="ECO:0000256" key="1">
    <source>
        <dbReference type="ARBA" id="ARBA00006139"/>
    </source>
</evidence>
<reference evidence="12 13" key="1">
    <citation type="submission" date="2017-03" db="EMBL/GenBank/DDBJ databases">
        <title>Genome sequence of Sphingomonas dokdonensis DSM 21029.</title>
        <authorList>
            <person name="Poehlein A."/>
            <person name="Wuebbeler J.H."/>
            <person name="Steinbuechel A."/>
            <person name="Daniel R."/>
        </authorList>
    </citation>
    <scope>NUCLEOTIDE SEQUENCE [LARGE SCALE GENOMIC DNA]</scope>
    <source>
        <strain evidence="12 13">DSM 21029</strain>
    </source>
</reference>
<dbReference type="OrthoDB" id="9810259at2"/>
<feature type="active site" evidence="9">
    <location>
        <position position="121"/>
    </location>
</feature>
<sequence length="175" mass="18934">MTRTVPALGLGAAAAVFAIDQVTKWIVTGPLGINFLGASREIVSFFDLRFVQNIGVSLGLLRAESDGARWALVAMTALIAAAVTWWMWREEKVGDRIALGLVLGGALGNIVDRVRFGYVVDFADLHFGEWRPFLVFNIADAAITIGVLILLVRALLIRDKPAAKPDKMASENVNA</sequence>
<comment type="similarity">
    <text evidence="1 9 11">Belongs to the peptidase A8 family.</text>
</comment>
<dbReference type="Pfam" id="PF01252">
    <property type="entry name" value="Peptidase_A8"/>
    <property type="match status" value="1"/>
</dbReference>
<dbReference type="UniPathway" id="UPA00665"/>
<dbReference type="EC" id="3.4.23.36" evidence="9"/>
<dbReference type="PANTHER" id="PTHR33695:SF1">
    <property type="entry name" value="LIPOPROTEIN SIGNAL PEPTIDASE"/>
    <property type="match status" value="1"/>
</dbReference>
<dbReference type="AlphaFoldDB" id="A0A245ZMW1"/>